<feature type="compositionally biased region" description="Polar residues" evidence="1">
    <location>
        <begin position="13"/>
        <end position="24"/>
    </location>
</feature>
<evidence type="ECO:0000256" key="1">
    <source>
        <dbReference type="SAM" id="MobiDB-lite"/>
    </source>
</evidence>
<proteinExistence type="predicted"/>
<accession>A0A2P2N5W1</accession>
<organism evidence="2">
    <name type="scientific">Rhizophora mucronata</name>
    <name type="common">Asiatic mangrove</name>
    <dbReference type="NCBI Taxonomy" id="61149"/>
    <lineage>
        <taxon>Eukaryota</taxon>
        <taxon>Viridiplantae</taxon>
        <taxon>Streptophyta</taxon>
        <taxon>Embryophyta</taxon>
        <taxon>Tracheophyta</taxon>
        <taxon>Spermatophyta</taxon>
        <taxon>Magnoliopsida</taxon>
        <taxon>eudicotyledons</taxon>
        <taxon>Gunneridae</taxon>
        <taxon>Pentapetalae</taxon>
        <taxon>rosids</taxon>
        <taxon>fabids</taxon>
        <taxon>Malpighiales</taxon>
        <taxon>Rhizophoraceae</taxon>
        <taxon>Rhizophora</taxon>
    </lineage>
</organism>
<dbReference type="AlphaFoldDB" id="A0A2P2N5W1"/>
<protein>
    <submittedName>
        <fullName evidence="2">Uncharacterized protein</fullName>
    </submittedName>
</protein>
<dbReference type="EMBL" id="GGEC01057346">
    <property type="protein sequence ID" value="MBX37830.1"/>
    <property type="molecule type" value="Transcribed_RNA"/>
</dbReference>
<sequence>MSNISQRQHEQLRNSNFSRNSTIETRCKMPANNEFAQQTQCTRARMVRYLATSNIKFQQQRQNTLAVLTRIAQ</sequence>
<name>A0A2P2N5W1_RHIMU</name>
<feature type="region of interest" description="Disordered" evidence="1">
    <location>
        <begin position="1"/>
        <end position="25"/>
    </location>
</feature>
<reference evidence="2" key="1">
    <citation type="submission" date="2018-02" db="EMBL/GenBank/DDBJ databases">
        <title>Rhizophora mucronata_Transcriptome.</title>
        <authorList>
            <person name="Meera S.P."/>
            <person name="Sreeshan A."/>
            <person name="Augustine A."/>
        </authorList>
    </citation>
    <scope>NUCLEOTIDE SEQUENCE</scope>
    <source>
        <tissue evidence="2">Leaf</tissue>
    </source>
</reference>
<evidence type="ECO:0000313" key="2">
    <source>
        <dbReference type="EMBL" id="MBX37830.1"/>
    </source>
</evidence>